<evidence type="ECO:0000313" key="1">
    <source>
        <dbReference type="EMBL" id="CEK60002.1"/>
    </source>
</evidence>
<gene>
    <name evidence="1" type="primary">ORF38116</name>
</gene>
<accession>A0A0B6YV93</accession>
<dbReference type="EMBL" id="HACG01013137">
    <property type="protein sequence ID" value="CEK60002.1"/>
    <property type="molecule type" value="Transcribed_RNA"/>
</dbReference>
<organism evidence="1">
    <name type="scientific">Arion vulgaris</name>
    <dbReference type="NCBI Taxonomy" id="1028688"/>
    <lineage>
        <taxon>Eukaryota</taxon>
        <taxon>Metazoa</taxon>
        <taxon>Spiralia</taxon>
        <taxon>Lophotrochozoa</taxon>
        <taxon>Mollusca</taxon>
        <taxon>Gastropoda</taxon>
        <taxon>Heterobranchia</taxon>
        <taxon>Euthyneura</taxon>
        <taxon>Panpulmonata</taxon>
        <taxon>Eupulmonata</taxon>
        <taxon>Stylommatophora</taxon>
        <taxon>Helicina</taxon>
        <taxon>Arionoidea</taxon>
        <taxon>Arionidae</taxon>
        <taxon>Arion</taxon>
    </lineage>
</organism>
<sequence>MSRSWLTDTNLVIASFLIYCGSMSNAITDKKNSEIPTHPHGCLKHDRSLRKTIVISSEQTT</sequence>
<dbReference type="AlphaFoldDB" id="A0A0B6YV93"/>
<reference evidence="1" key="1">
    <citation type="submission" date="2014-12" db="EMBL/GenBank/DDBJ databases">
        <title>Insight into the proteome of Arion vulgaris.</title>
        <authorList>
            <person name="Aradska J."/>
            <person name="Bulat T."/>
            <person name="Smidak R."/>
            <person name="Sarate P."/>
            <person name="Gangsoo J."/>
            <person name="Sialana F."/>
            <person name="Bilban M."/>
            <person name="Lubec G."/>
        </authorList>
    </citation>
    <scope>NUCLEOTIDE SEQUENCE</scope>
    <source>
        <tissue evidence="1">Skin</tissue>
    </source>
</reference>
<proteinExistence type="predicted"/>
<name>A0A0B6YV93_9EUPU</name>
<protein>
    <submittedName>
        <fullName evidence="1">Uncharacterized protein</fullName>
    </submittedName>
</protein>